<accession>A0A1I3WU77</accession>
<dbReference type="RefSeq" id="WP_090062537.1">
    <property type="nucleotide sequence ID" value="NZ_FORH01000009.1"/>
</dbReference>
<keyword evidence="1" id="KW-0732">Signal</keyword>
<dbReference type="GO" id="GO:0005509">
    <property type="term" value="F:calcium ion binding"/>
    <property type="evidence" value="ECO:0007669"/>
    <property type="project" value="InterPro"/>
</dbReference>
<evidence type="ECO:0000256" key="1">
    <source>
        <dbReference type="SAM" id="SignalP"/>
    </source>
</evidence>
<dbReference type="OrthoDB" id="5470953at2"/>
<dbReference type="InterPro" id="IPR011992">
    <property type="entry name" value="EF-hand-dom_pair"/>
</dbReference>
<dbReference type="AlphaFoldDB" id="A0A1I3WU77"/>
<dbReference type="InterPro" id="IPR018247">
    <property type="entry name" value="EF_Hand_1_Ca_BS"/>
</dbReference>
<organism evidence="3 4">
    <name type="scientific">Celeribacter neptunius</name>
    <dbReference type="NCBI Taxonomy" id="588602"/>
    <lineage>
        <taxon>Bacteria</taxon>
        <taxon>Pseudomonadati</taxon>
        <taxon>Pseudomonadota</taxon>
        <taxon>Alphaproteobacteria</taxon>
        <taxon>Rhodobacterales</taxon>
        <taxon>Roseobacteraceae</taxon>
        <taxon>Celeribacter</taxon>
    </lineage>
</organism>
<dbReference type="SUPFAM" id="SSF47473">
    <property type="entry name" value="EF-hand"/>
    <property type="match status" value="1"/>
</dbReference>
<keyword evidence="4" id="KW-1185">Reference proteome</keyword>
<dbReference type="EMBL" id="FORH01000009">
    <property type="protein sequence ID" value="SFK10407.1"/>
    <property type="molecule type" value="Genomic_DNA"/>
</dbReference>
<dbReference type="PROSITE" id="PS50222">
    <property type="entry name" value="EF_HAND_2"/>
    <property type="match status" value="1"/>
</dbReference>
<feature type="domain" description="EF-hand" evidence="2">
    <location>
        <begin position="41"/>
        <end position="76"/>
    </location>
</feature>
<dbReference type="STRING" id="588602.SAMN04487991_3827"/>
<evidence type="ECO:0000313" key="3">
    <source>
        <dbReference type="EMBL" id="SFK10407.1"/>
    </source>
</evidence>
<evidence type="ECO:0000313" key="4">
    <source>
        <dbReference type="Proteomes" id="UP000199630"/>
    </source>
</evidence>
<feature type="signal peptide" evidence="1">
    <location>
        <begin position="1"/>
        <end position="20"/>
    </location>
</feature>
<reference evidence="4" key="1">
    <citation type="submission" date="2016-10" db="EMBL/GenBank/DDBJ databases">
        <authorList>
            <person name="Varghese N."/>
            <person name="Submissions S."/>
        </authorList>
    </citation>
    <scope>NUCLEOTIDE SEQUENCE [LARGE SCALE GENOMIC DNA]</scope>
    <source>
        <strain evidence="4">DSM 26471</strain>
    </source>
</reference>
<dbReference type="InterPro" id="IPR002048">
    <property type="entry name" value="EF_hand_dom"/>
</dbReference>
<dbReference type="PROSITE" id="PS00018">
    <property type="entry name" value="EF_HAND_1"/>
    <property type="match status" value="1"/>
</dbReference>
<name>A0A1I3WU77_9RHOB</name>
<proteinExistence type="predicted"/>
<protein>
    <submittedName>
        <fullName evidence="3">EF hand</fullName>
    </submittedName>
</protein>
<feature type="chain" id="PRO_5011687543" evidence="1">
    <location>
        <begin position="21"/>
        <end position="79"/>
    </location>
</feature>
<dbReference type="Proteomes" id="UP000199630">
    <property type="component" value="Unassembled WGS sequence"/>
</dbReference>
<dbReference type="Pfam" id="PF13202">
    <property type="entry name" value="EF-hand_5"/>
    <property type="match status" value="1"/>
</dbReference>
<gene>
    <name evidence="3" type="ORF">SAMN04487991_3827</name>
</gene>
<dbReference type="Gene3D" id="1.10.238.10">
    <property type="entry name" value="EF-hand"/>
    <property type="match status" value="1"/>
</dbReference>
<sequence>MKKIAFTLGALTLAAAPAFAQTELVDSDENGTYSMAEMLVAYPDMSEETFAAIDTDESGEISIEELAAAQTDGLLPTME</sequence>
<evidence type="ECO:0000259" key="2">
    <source>
        <dbReference type="PROSITE" id="PS50222"/>
    </source>
</evidence>